<feature type="region of interest" description="Disordered" evidence="1">
    <location>
        <begin position="16"/>
        <end position="43"/>
    </location>
</feature>
<dbReference type="EMBL" id="AGUD01000346">
    <property type="protein sequence ID" value="EHN08745.1"/>
    <property type="molecule type" value="Genomic_DNA"/>
</dbReference>
<evidence type="ECO:0000313" key="3">
    <source>
        <dbReference type="Proteomes" id="UP000005143"/>
    </source>
</evidence>
<keyword evidence="3" id="KW-1185">Reference proteome</keyword>
<protein>
    <submittedName>
        <fullName evidence="2">Uncharacterized protein</fullName>
    </submittedName>
</protein>
<dbReference type="RefSeq" id="WP_007579656.1">
    <property type="nucleotide sequence ID" value="NZ_AGUD01000346.1"/>
</dbReference>
<evidence type="ECO:0000256" key="1">
    <source>
        <dbReference type="SAM" id="MobiDB-lite"/>
    </source>
</evidence>
<dbReference type="OrthoDB" id="9983796at2"/>
<organism evidence="2 3">
    <name type="scientific">Patulibacter medicamentivorans</name>
    <dbReference type="NCBI Taxonomy" id="1097667"/>
    <lineage>
        <taxon>Bacteria</taxon>
        <taxon>Bacillati</taxon>
        <taxon>Actinomycetota</taxon>
        <taxon>Thermoleophilia</taxon>
        <taxon>Solirubrobacterales</taxon>
        <taxon>Patulibacteraceae</taxon>
        <taxon>Patulibacter</taxon>
    </lineage>
</organism>
<gene>
    <name evidence="2" type="ORF">PAI11_44510</name>
</gene>
<accession>H0EC52</accession>
<evidence type="ECO:0000313" key="2">
    <source>
        <dbReference type="EMBL" id="EHN08745.1"/>
    </source>
</evidence>
<sequence>MASALVALAALGTAGCGDSGPKVSSKTIAPPPGAPAPDLASTKQRADLETRNLLRGAISAAETCFGSADSYVPCRTREQLTPFASEQRFGPFLEHVVAGDPKPGEIAVQVATRRQLRILAASRSGNRFAYSRSLPRDPSRADAAKTTIFSCLVRAFPESESCEKGRWG</sequence>
<proteinExistence type="predicted"/>
<reference evidence="2 3" key="1">
    <citation type="journal article" date="2013" name="Biodegradation">
        <title>Quantitative proteomic analysis of ibuprofen-degrading Patulibacter sp. strain I11.</title>
        <authorList>
            <person name="Almeida B."/>
            <person name="Kjeldal H."/>
            <person name="Lolas I."/>
            <person name="Knudsen A.D."/>
            <person name="Carvalho G."/>
            <person name="Nielsen K.L."/>
            <person name="Barreto Crespo M.T."/>
            <person name="Stensballe A."/>
            <person name="Nielsen J.L."/>
        </authorList>
    </citation>
    <scope>NUCLEOTIDE SEQUENCE [LARGE SCALE GENOMIC DNA]</scope>
    <source>
        <strain evidence="2 3">I11</strain>
    </source>
</reference>
<name>H0EC52_9ACTN</name>
<dbReference type="Proteomes" id="UP000005143">
    <property type="component" value="Unassembled WGS sequence"/>
</dbReference>
<comment type="caution">
    <text evidence="2">The sequence shown here is derived from an EMBL/GenBank/DDBJ whole genome shotgun (WGS) entry which is preliminary data.</text>
</comment>
<dbReference type="AlphaFoldDB" id="H0EC52"/>